<keyword evidence="1" id="KW-0175">Coiled coil</keyword>
<feature type="region of interest" description="Disordered" evidence="2">
    <location>
        <begin position="177"/>
        <end position="206"/>
    </location>
</feature>
<protein>
    <recommendedName>
        <fullName evidence="3">HAT C-terminal dimerisation domain-containing protein</fullName>
    </recommendedName>
</protein>
<dbReference type="SUPFAM" id="SSF53098">
    <property type="entry name" value="Ribonuclease H-like"/>
    <property type="match status" value="1"/>
</dbReference>
<dbReference type="PANTHER" id="PTHR47501">
    <property type="entry name" value="TRANSPOSASE-RELATED"/>
    <property type="match status" value="1"/>
</dbReference>
<gene>
    <name evidence="4" type="ORF">PGT21_025440</name>
</gene>
<dbReference type="GO" id="GO:0046983">
    <property type="term" value="F:protein dimerization activity"/>
    <property type="evidence" value="ECO:0007669"/>
    <property type="project" value="InterPro"/>
</dbReference>
<dbReference type="InterPro" id="IPR012337">
    <property type="entry name" value="RNaseH-like_sf"/>
</dbReference>
<feature type="region of interest" description="Disordered" evidence="2">
    <location>
        <begin position="1"/>
        <end position="143"/>
    </location>
</feature>
<reference evidence="4 5" key="1">
    <citation type="submission" date="2019-05" db="EMBL/GenBank/DDBJ databases">
        <title>Emergence of the Ug99 lineage of the wheat stem rust pathogen through somatic hybridization.</title>
        <authorList>
            <person name="Li F."/>
            <person name="Upadhyaya N.M."/>
            <person name="Sperschneider J."/>
            <person name="Matny O."/>
            <person name="Nguyen-Phuc H."/>
            <person name="Mago R."/>
            <person name="Raley C."/>
            <person name="Miller M.E."/>
            <person name="Silverstein K.A.T."/>
            <person name="Henningsen E."/>
            <person name="Hirsch C.D."/>
            <person name="Visser B."/>
            <person name="Pretorius Z.A."/>
            <person name="Steffenson B.J."/>
            <person name="Schwessinger B."/>
            <person name="Dodds P.N."/>
            <person name="Figueroa M."/>
        </authorList>
    </citation>
    <scope>NUCLEOTIDE SEQUENCE [LARGE SCALE GENOMIC DNA]</scope>
    <source>
        <strain evidence="4">21-0</strain>
    </source>
</reference>
<proteinExistence type="predicted"/>
<feature type="compositionally biased region" description="Polar residues" evidence="2">
    <location>
        <begin position="365"/>
        <end position="378"/>
    </location>
</feature>
<dbReference type="InterPro" id="IPR008906">
    <property type="entry name" value="HATC_C_dom"/>
</dbReference>
<dbReference type="AlphaFoldDB" id="A0A5B0PA96"/>
<evidence type="ECO:0000259" key="3">
    <source>
        <dbReference type="Pfam" id="PF05699"/>
    </source>
</evidence>
<dbReference type="OrthoDB" id="4507940at2759"/>
<name>A0A5B0PA96_PUCGR</name>
<comment type="caution">
    <text evidence="4">The sequence shown here is derived from an EMBL/GenBank/DDBJ whole genome shotgun (WGS) entry which is preliminary data.</text>
</comment>
<feature type="compositionally biased region" description="Basic residues" evidence="2">
    <location>
        <begin position="91"/>
        <end position="103"/>
    </location>
</feature>
<keyword evidence="5" id="KW-1185">Reference proteome</keyword>
<feature type="domain" description="HAT C-terminal dimerisation" evidence="3">
    <location>
        <begin position="706"/>
        <end position="773"/>
    </location>
</feature>
<feature type="coiled-coil region" evidence="1">
    <location>
        <begin position="628"/>
        <end position="670"/>
    </location>
</feature>
<evidence type="ECO:0000313" key="5">
    <source>
        <dbReference type="Proteomes" id="UP000324748"/>
    </source>
</evidence>
<dbReference type="EMBL" id="VSWC01000066">
    <property type="protein sequence ID" value="KAA1097956.1"/>
    <property type="molecule type" value="Genomic_DNA"/>
</dbReference>
<sequence>MSQKSYGLGISAQPSLPGNELRRSSRVSSTTSRHPSIILPPSDSRRSVNRPLPATQKTNNKRPRSVPPSETEASGQEIPIDKNPTKNQQNTKKKKTNQKKKKTIQQNNSNAGSIIDLREESDADNSKIPAAKPRPEKYDSPLEFFGEPFYPAKTTEEERKKKPITYNCKWCKKQVRGGHNSDANLRKHRDGSNQTGRDGSGCPNRSLAIQAGAKIPPTVNETRAQAEKNDNGGPKLTAFFGRTEKFDKKILNQILMIWQTRNALPWSRIEDFDLQAAFNYCQSDAILFKRKWVASEAKQLYVSLQGAMLQMLKIALIVNAGLAELGMIAPPPSKVKESILGTFPYSDVMETIAEVEEEMEEDNNDQANGPNHQTNPSIDDNEISEPEHDEEELARLGDQQDKEEEDNNPGEYQAANRNESNRLDHVTRKLDFVVRKITSTSAWRQVFIRKTNKKGLKLRSLIPGYGIRWNIKFESRERAYEAREVIDEILKEDLEKVHAQRARQRGRTSQKELGHFQEMTILSHEWQEIKELNDELKYFFLLTKKMEGDGPTGSAAIPEYLQMKNTLKKKLDSSNRNDPLHPMFVKMFEKTNTYLLEALACETLVISTILNPSFRLAIFEKHFPKEALDAKKRLVELFEERKNQMAEKIQQEKEREKDTALKEKETNEDDIYSFFSGPSNNSGQDEIEMYLGGVDRIIHGNKKDYMFSALNWWKEHELKYLILSTLAKDYLGCVASSSSVERTFSAAADVCTSTRGKLLPRTIERSVSSRLWLRDDLPLGEHFEGAARQRDNFKLFCEEKESQRLKGTRK</sequence>
<dbReference type="Pfam" id="PF05699">
    <property type="entry name" value="Dimer_Tnp_hAT"/>
    <property type="match status" value="1"/>
</dbReference>
<organism evidence="4 5">
    <name type="scientific">Puccinia graminis f. sp. tritici</name>
    <dbReference type="NCBI Taxonomy" id="56615"/>
    <lineage>
        <taxon>Eukaryota</taxon>
        <taxon>Fungi</taxon>
        <taxon>Dikarya</taxon>
        <taxon>Basidiomycota</taxon>
        <taxon>Pucciniomycotina</taxon>
        <taxon>Pucciniomycetes</taxon>
        <taxon>Pucciniales</taxon>
        <taxon>Pucciniaceae</taxon>
        <taxon>Puccinia</taxon>
    </lineage>
</organism>
<evidence type="ECO:0000256" key="2">
    <source>
        <dbReference type="SAM" id="MobiDB-lite"/>
    </source>
</evidence>
<dbReference type="PANTHER" id="PTHR47501:SF5">
    <property type="entry name" value="HAT C-TERMINAL DIMERISATION DOMAIN-CONTAINING PROTEIN"/>
    <property type="match status" value="1"/>
</dbReference>
<evidence type="ECO:0000313" key="4">
    <source>
        <dbReference type="EMBL" id="KAA1097956.1"/>
    </source>
</evidence>
<feature type="compositionally biased region" description="Acidic residues" evidence="2">
    <location>
        <begin position="379"/>
        <end position="392"/>
    </location>
</feature>
<dbReference type="Proteomes" id="UP000324748">
    <property type="component" value="Unassembled WGS sequence"/>
</dbReference>
<accession>A0A5B0PA96</accession>
<feature type="region of interest" description="Disordered" evidence="2">
    <location>
        <begin position="357"/>
        <end position="421"/>
    </location>
</feature>
<evidence type="ECO:0000256" key="1">
    <source>
        <dbReference type="SAM" id="Coils"/>
    </source>
</evidence>